<protein>
    <submittedName>
        <fullName evidence="2">Mediator of RNA polymerase II transcription subunit 12-like</fullName>
    </submittedName>
</protein>
<evidence type="ECO:0000313" key="3">
    <source>
        <dbReference type="Proteomes" id="UP001140949"/>
    </source>
</evidence>
<reference evidence="2" key="2">
    <citation type="submission" date="2023-04" db="EMBL/GenBank/DDBJ databases">
        <authorList>
            <person name="Bruccoleri R.E."/>
            <person name="Oakeley E.J."/>
            <person name="Faust A.-M."/>
            <person name="Dessus-Babus S."/>
            <person name="Altorfer M."/>
            <person name="Burckhardt D."/>
            <person name="Oertli M."/>
            <person name="Naumann U."/>
            <person name="Petersen F."/>
            <person name="Wong J."/>
        </authorList>
    </citation>
    <scope>NUCLEOTIDE SEQUENCE</scope>
    <source>
        <strain evidence="2">GSM-AAB239-AS_SAM_17_03QT</strain>
        <tissue evidence="2">Leaf</tissue>
    </source>
</reference>
<keyword evidence="3" id="KW-1185">Reference proteome</keyword>
<dbReference type="Proteomes" id="UP001140949">
    <property type="component" value="Unassembled WGS sequence"/>
</dbReference>
<evidence type="ECO:0000256" key="1">
    <source>
        <dbReference type="SAM" id="MobiDB-lite"/>
    </source>
</evidence>
<proteinExistence type="predicted"/>
<feature type="region of interest" description="Disordered" evidence="1">
    <location>
        <begin position="1"/>
        <end position="41"/>
    </location>
</feature>
<gene>
    <name evidence="2" type="ORF">M6B38_300295</name>
</gene>
<feature type="compositionally biased region" description="Polar residues" evidence="1">
    <location>
        <begin position="31"/>
        <end position="41"/>
    </location>
</feature>
<dbReference type="AlphaFoldDB" id="A0AAX6HQ38"/>
<evidence type="ECO:0000313" key="2">
    <source>
        <dbReference type="EMBL" id="KAJ6843120.1"/>
    </source>
</evidence>
<dbReference type="EMBL" id="JANAVB010007398">
    <property type="protein sequence ID" value="KAJ6843120.1"/>
    <property type="molecule type" value="Genomic_DNA"/>
</dbReference>
<name>A0AAX6HQ38_IRIPA</name>
<feature type="compositionally biased region" description="Low complexity" evidence="1">
    <location>
        <begin position="1"/>
        <end position="21"/>
    </location>
</feature>
<comment type="caution">
    <text evidence="2">The sequence shown here is derived from an EMBL/GenBank/DDBJ whole genome shotgun (WGS) entry which is preliminary data.</text>
</comment>
<reference evidence="2" key="1">
    <citation type="journal article" date="2023" name="GigaByte">
        <title>Genome assembly of the bearded iris, Iris pallida Lam.</title>
        <authorList>
            <person name="Bruccoleri R.E."/>
            <person name="Oakeley E.J."/>
            <person name="Faust A.M.E."/>
            <person name="Altorfer M."/>
            <person name="Dessus-Babus S."/>
            <person name="Burckhardt D."/>
            <person name="Oertli M."/>
            <person name="Naumann U."/>
            <person name="Petersen F."/>
            <person name="Wong J."/>
        </authorList>
    </citation>
    <scope>NUCLEOTIDE SEQUENCE</scope>
    <source>
        <strain evidence="2">GSM-AAB239-AS_SAM_17_03QT</strain>
    </source>
</reference>
<sequence>MQRYSSASLGVSNNGVSGPSSRENARVDSPYVNSNYSANPR</sequence>
<organism evidence="2 3">
    <name type="scientific">Iris pallida</name>
    <name type="common">Sweet iris</name>
    <dbReference type="NCBI Taxonomy" id="29817"/>
    <lineage>
        <taxon>Eukaryota</taxon>
        <taxon>Viridiplantae</taxon>
        <taxon>Streptophyta</taxon>
        <taxon>Embryophyta</taxon>
        <taxon>Tracheophyta</taxon>
        <taxon>Spermatophyta</taxon>
        <taxon>Magnoliopsida</taxon>
        <taxon>Liliopsida</taxon>
        <taxon>Asparagales</taxon>
        <taxon>Iridaceae</taxon>
        <taxon>Iridoideae</taxon>
        <taxon>Irideae</taxon>
        <taxon>Iris</taxon>
    </lineage>
</organism>
<accession>A0AAX6HQ38</accession>